<feature type="signal peptide" evidence="7">
    <location>
        <begin position="1"/>
        <end position="25"/>
    </location>
</feature>
<dbReference type="STRING" id="631454.N177_0682"/>
<evidence type="ECO:0000256" key="2">
    <source>
        <dbReference type="ARBA" id="ARBA00022475"/>
    </source>
</evidence>
<feature type="transmembrane region" description="Helical" evidence="6">
    <location>
        <begin position="240"/>
        <end position="260"/>
    </location>
</feature>
<dbReference type="PANTHER" id="PTHR42920">
    <property type="entry name" value="OS03G0707200 PROTEIN-RELATED"/>
    <property type="match status" value="1"/>
</dbReference>
<comment type="subcellular location">
    <subcellularLocation>
        <location evidence="1">Cell membrane</location>
        <topology evidence="1">Multi-pass membrane protein</topology>
    </subcellularLocation>
</comment>
<feature type="transmembrane region" description="Helical" evidence="6">
    <location>
        <begin position="149"/>
        <end position="171"/>
    </location>
</feature>
<keyword evidence="3 6" id="KW-0812">Transmembrane</keyword>
<dbReference type="PANTHER" id="PTHR42920:SF5">
    <property type="entry name" value="EAMA DOMAIN-CONTAINING PROTEIN"/>
    <property type="match status" value="1"/>
</dbReference>
<dbReference type="RefSeq" id="WP_023430831.1">
    <property type="nucleotide sequence ID" value="NZ_AWXZ01000013.1"/>
</dbReference>
<name>V4TMD4_9HYPH</name>
<evidence type="ECO:0000259" key="8">
    <source>
        <dbReference type="Pfam" id="PF00892"/>
    </source>
</evidence>
<dbReference type="GO" id="GO:0005886">
    <property type="term" value="C:plasma membrane"/>
    <property type="evidence" value="ECO:0007669"/>
    <property type="project" value="UniProtKB-SubCell"/>
</dbReference>
<feature type="transmembrane region" description="Helical" evidence="6">
    <location>
        <begin position="205"/>
        <end position="228"/>
    </location>
</feature>
<dbReference type="AlphaFoldDB" id="V4TMD4"/>
<keyword evidence="10" id="KW-1185">Reference proteome</keyword>
<feature type="transmembrane region" description="Helical" evidence="6">
    <location>
        <begin position="123"/>
        <end position="143"/>
    </location>
</feature>
<proteinExistence type="predicted"/>
<protein>
    <submittedName>
        <fullName evidence="9">Permease of the drug/metabolite transporter (DMT) superfamily</fullName>
    </submittedName>
</protein>
<comment type="caution">
    <text evidence="9">The sequence shown here is derived from an EMBL/GenBank/DDBJ whole genome shotgun (WGS) entry which is preliminary data.</text>
</comment>
<dbReference type="InterPro" id="IPR051258">
    <property type="entry name" value="Diverse_Substrate_Transporter"/>
</dbReference>
<evidence type="ECO:0000256" key="7">
    <source>
        <dbReference type="SAM" id="SignalP"/>
    </source>
</evidence>
<gene>
    <name evidence="9" type="ORF">N177_0682</name>
</gene>
<dbReference type="InterPro" id="IPR000620">
    <property type="entry name" value="EamA_dom"/>
</dbReference>
<feature type="transmembrane region" description="Helical" evidence="6">
    <location>
        <begin position="97"/>
        <end position="116"/>
    </location>
</feature>
<feature type="domain" description="EamA" evidence="8">
    <location>
        <begin position="6"/>
        <end position="138"/>
    </location>
</feature>
<evidence type="ECO:0000313" key="9">
    <source>
        <dbReference type="EMBL" id="ESR26898.1"/>
    </source>
</evidence>
<keyword evidence="5 6" id="KW-0472">Membrane</keyword>
<dbReference type="InterPro" id="IPR037185">
    <property type="entry name" value="EmrE-like"/>
</dbReference>
<dbReference type="Pfam" id="PF00892">
    <property type="entry name" value="EamA"/>
    <property type="match status" value="2"/>
</dbReference>
<feature type="transmembrane region" description="Helical" evidence="6">
    <location>
        <begin position="266"/>
        <end position="287"/>
    </location>
</feature>
<keyword evidence="7" id="KW-0732">Signal</keyword>
<dbReference type="OrthoDB" id="9804865at2"/>
<feature type="domain" description="EamA" evidence="8">
    <location>
        <begin position="148"/>
        <end position="282"/>
    </location>
</feature>
<sequence length="295" mass="30880">MTRVRANLLLLVAAFIWGNAFVAQATAMDKMGPYAFVGVRFLLSAIAVLPFALLERRRGDTPLSAADRWLILLIGIVFLLGNVLQQVGIKHTTVTNAGFLTGLYVVMVPFMAWAAFRMPPNPIVWPAAMLSIFGTFLLGGGGFDPPGPGDLLVVSSAVLWAVHVTAVGVAVMRTSRPLLISVAQFALCGILSLAAGIWLEPLSMAAVVAALPELLYAGLVSGGIGFTLQVIAQRWAPPADAAVILSAEALFAALAGGVLLGERLGLVGWSGAASIFCAILIVQLVPLMRLRASAP</sequence>
<dbReference type="SUPFAM" id="SSF103481">
    <property type="entry name" value="Multidrug resistance efflux transporter EmrE"/>
    <property type="match status" value="2"/>
</dbReference>
<keyword evidence="4 6" id="KW-1133">Transmembrane helix</keyword>
<evidence type="ECO:0000256" key="3">
    <source>
        <dbReference type="ARBA" id="ARBA00022692"/>
    </source>
</evidence>
<accession>V4TMD4</accession>
<feature type="transmembrane region" description="Helical" evidence="6">
    <location>
        <begin position="35"/>
        <end position="54"/>
    </location>
</feature>
<organism evidence="9 10">
    <name type="scientific">Lutibaculum baratangense AMV1</name>
    <dbReference type="NCBI Taxonomy" id="631454"/>
    <lineage>
        <taxon>Bacteria</taxon>
        <taxon>Pseudomonadati</taxon>
        <taxon>Pseudomonadota</taxon>
        <taxon>Alphaproteobacteria</taxon>
        <taxon>Hyphomicrobiales</taxon>
        <taxon>Tepidamorphaceae</taxon>
        <taxon>Lutibaculum</taxon>
    </lineage>
</organism>
<evidence type="ECO:0000256" key="6">
    <source>
        <dbReference type="SAM" id="Phobius"/>
    </source>
</evidence>
<feature type="transmembrane region" description="Helical" evidence="6">
    <location>
        <begin position="66"/>
        <end position="85"/>
    </location>
</feature>
<dbReference type="EMBL" id="AWXZ01000013">
    <property type="protein sequence ID" value="ESR26898.1"/>
    <property type="molecule type" value="Genomic_DNA"/>
</dbReference>
<dbReference type="Proteomes" id="UP000017819">
    <property type="component" value="Unassembled WGS sequence"/>
</dbReference>
<evidence type="ECO:0000256" key="4">
    <source>
        <dbReference type="ARBA" id="ARBA00022989"/>
    </source>
</evidence>
<reference evidence="9 10" key="1">
    <citation type="journal article" date="2014" name="Genome Announc.">
        <title>Draft Genome Sequence of Lutibaculum baratangense Strain AMV1T, Isolated from a Mud Volcano in Andamans, India.</title>
        <authorList>
            <person name="Singh A."/>
            <person name="Sreenivas A."/>
            <person name="Sathyanarayana Reddy G."/>
            <person name="Pinnaka A.K."/>
            <person name="Shivaji S."/>
        </authorList>
    </citation>
    <scope>NUCLEOTIDE SEQUENCE [LARGE SCALE GENOMIC DNA]</scope>
    <source>
        <strain evidence="9 10">AMV1</strain>
    </source>
</reference>
<feature type="transmembrane region" description="Helical" evidence="6">
    <location>
        <begin position="178"/>
        <end position="199"/>
    </location>
</feature>
<evidence type="ECO:0000313" key="10">
    <source>
        <dbReference type="Proteomes" id="UP000017819"/>
    </source>
</evidence>
<evidence type="ECO:0000256" key="1">
    <source>
        <dbReference type="ARBA" id="ARBA00004651"/>
    </source>
</evidence>
<keyword evidence="2" id="KW-1003">Cell membrane</keyword>
<dbReference type="PATRIC" id="fig|631454.5.peg.672"/>
<dbReference type="eggNOG" id="COG0697">
    <property type="taxonomic scope" value="Bacteria"/>
</dbReference>
<feature type="chain" id="PRO_5004729902" evidence="7">
    <location>
        <begin position="26"/>
        <end position="295"/>
    </location>
</feature>
<evidence type="ECO:0000256" key="5">
    <source>
        <dbReference type="ARBA" id="ARBA00023136"/>
    </source>
</evidence>